<feature type="domain" description="GmrSD restriction endonucleases C-terminal" evidence="2">
    <location>
        <begin position="436"/>
        <end position="563"/>
    </location>
</feature>
<dbReference type="RefSeq" id="WP_009148238.1">
    <property type="nucleotide sequence ID" value="NZ_CP121471.1"/>
</dbReference>
<dbReference type="STRING" id="631362.Thi970DRAFT_01872"/>
<protein>
    <recommendedName>
        <fullName evidence="5">DUF262 domain-containing protein</fullName>
    </recommendedName>
</protein>
<keyword evidence="4" id="KW-1185">Reference proteome</keyword>
<dbReference type="Proteomes" id="UP000002964">
    <property type="component" value="Unassembled WGS sequence"/>
</dbReference>
<evidence type="ECO:0000259" key="1">
    <source>
        <dbReference type="Pfam" id="PF03235"/>
    </source>
</evidence>
<dbReference type="HOGENOM" id="CLU_011736_5_0_6"/>
<dbReference type="InterPro" id="IPR004919">
    <property type="entry name" value="GmrSD_N"/>
</dbReference>
<evidence type="ECO:0000313" key="3">
    <source>
        <dbReference type="EMBL" id="EIC21653.1"/>
    </source>
</evidence>
<feature type="domain" description="GmrSD restriction endonucleases N-terminal" evidence="1">
    <location>
        <begin position="11"/>
        <end position="237"/>
    </location>
</feature>
<evidence type="ECO:0008006" key="5">
    <source>
        <dbReference type="Google" id="ProtNLM"/>
    </source>
</evidence>
<reference evidence="4" key="1">
    <citation type="submission" date="2011-06" db="EMBL/GenBank/DDBJ databases">
        <authorList>
            <consortium name="US DOE Joint Genome Institute (JGI-PGF)"/>
            <person name="Lucas S."/>
            <person name="Han J."/>
            <person name="Lapidus A."/>
            <person name="Cheng J.-F."/>
            <person name="Goodwin L."/>
            <person name="Pitluck S."/>
            <person name="Peters L."/>
            <person name="Land M.L."/>
            <person name="Hauser L."/>
            <person name="Vogl K."/>
            <person name="Liu Z."/>
            <person name="Overmann J."/>
            <person name="Frigaard N.-U."/>
            <person name="Bryant D.A."/>
            <person name="Woyke T.J."/>
        </authorList>
    </citation>
    <scope>NUCLEOTIDE SEQUENCE [LARGE SCALE GENOMIC DNA]</scope>
    <source>
        <strain evidence="4">970</strain>
    </source>
</reference>
<evidence type="ECO:0000259" key="2">
    <source>
        <dbReference type="Pfam" id="PF07510"/>
    </source>
</evidence>
<dbReference type="eggNOG" id="COG1479">
    <property type="taxonomic scope" value="Bacteria"/>
</dbReference>
<dbReference type="OrthoDB" id="3654724at2"/>
<evidence type="ECO:0000313" key="4">
    <source>
        <dbReference type="Proteomes" id="UP000002964"/>
    </source>
</evidence>
<dbReference type="PANTHER" id="PTHR35149:SF2">
    <property type="entry name" value="DUF262 DOMAIN-CONTAINING PROTEIN"/>
    <property type="match status" value="1"/>
</dbReference>
<dbReference type="Pfam" id="PF07510">
    <property type="entry name" value="GmrSD_C"/>
    <property type="match status" value="1"/>
</dbReference>
<dbReference type="EMBL" id="JH603169">
    <property type="protein sequence ID" value="EIC21653.1"/>
    <property type="molecule type" value="Genomic_DNA"/>
</dbReference>
<dbReference type="AlphaFoldDB" id="H8Z2R7"/>
<accession>H8Z2R7</accession>
<gene>
    <name evidence="3" type="ORF">Thi970DRAFT_01872</name>
</gene>
<name>H8Z2R7_9GAMM</name>
<dbReference type="InterPro" id="IPR011089">
    <property type="entry name" value="GmrSD_C"/>
</dbReference>
<organism evidence="3 4">
    <name type="scientific">Thiorhodovibrio frisius</name>
    <dbReference type="NCBI Taxonomy" id="631362"/>
    <lineage>
        <taxon>Bacteria</taxon>
        <taxon>Pseudomonadati</taxon>
        <taxon>Pseudomonadota</taxon>
        <taxon>Gammaproteobacteria</taxon>
        <taxon>Chromatiales</taxon>
        <taxon>Chromatiaceae</taxon>
        <taxon>Thiorhodovibrio</taxon>
    </lineage>
</organism>
<proteinExistence type="predicted"/>
<dbReference type="PANTHER" id="PTHR35149">
    <property type="entry name" value="SLL5132 PROTEIN"/>
    <property type="match status" value="1"/>
</dbReference>
<reference evidence="3 4" key="2">
    <citation type="submission" date="2011-11" db="EMBL/GenBank/DDBJ databases">
        <authorList>
            <consortium name="US DOE Joint Genome Institute"/>
            <person name="Lucas S."/>
            <person name="Han J."/>
            <person name="Lapidus A."/>
            <person name="Cheng J.-F."/>
            <person name="Goodwin L."/>
            <person name="Pitluck S."/>
            <person name="Peters L."/>
            <person name="Ovchinnikova G."/>
            <person name="Zhang X."/>
            <person name="Detter J.C."/>
            <person name="Han C."/>
            <person name="Tapia R."/>
            <person name="Land M."/>
            <person name="Hauser L."/>
            <person name="Kyrpides N."/>
            <person name="Ivanova N."/>
            <person name="Pagani I."/>
            <person name="Vogl K."/>
            <person name="Liu Z."/>
            <person name="Overmann J."/>
            <person name="Frigaard N.-U."/>
            <person name="Bryant D."/>
            <person name="Woyke T."/>
        </authorList>
    </citation>
    <scope>NUCLEOTIDE SEQUENCE [LARGE SCALE GENOMIC DNA]</scope>
    <source>
        <strain evidence="3 4">970</strain>
    </source>
</reference>
<dbReference type="Pfam" id="PF03235">
    <property type="entry name" value="GmrSD_N"/>
    <property type="match status" value="1"/>
</dbReference>
<sequence length="580" mass="68098">MSKLNVDQKTILDLFSDKKADFLIPDYQRPYAWDEEQCQTLWDDMFVFSFPNDNCDAFDENEEYFLGSIVAYKNENGKSEVIDGQQRLTTLMIILRAFYDRFADMQDKNSKLTRELIEKCIWKTDAFGSPDKTKLKINSEVATDADKEEFLDLLRTGIVQPNSKSQYVKNYQFFENKIEGFLQKFPGYFAYLPARILNNCILLPIEAESQDTALRIFSTLNDRGLPLSDADIFKAQFYKFYSSLAKKEDFISEWKELEEITSAIFNPLTGTPMDELFARYMYFLRAREGNKSTTTEALRKFYERNKYQYLKAPTTLTELKALALFWQSVMQQDKTRFSEDVLKKLFVLHYAPNGMWFYLASVYFLQHRNEDGLLDDVKFAQFLSKITAFIFAYAITNPGVNALRTPVYDEMVRIVNGDDVTFAKHRFKHGQARSFFENFEFTNQRNVTRSLITWYAYTFPEQPLLDLKEIFHLEHIYSRKRQEIQGGLKDKRNLDSLGNKILLEASINIKASDYHFDDKKKIYSGAQRRGKNKEASKIREINNLMAYDDFGEQQIIERNTTILDRFFEYLKSEDLIAEQA</sequence>